<comment type="caution">
    <text evidence="1">The sequence shown here is derived from an EMBL/GenBank/DDBJ whole genome shotgun (WGS) entry which is preliminary data.</text>
</comment>
<dbReference type="InterPro" id="IPR022085">
    <property type="entry name" value="OpdG"/>
</dbReference>
<organism evidence="1 2">
    <name type="scientific">Bionectria ochroleuca</name>
    <name type="common">Gliocladium roseum</name>
    <dbReference type="NCBI Taxonomy" id="29856"/>
    <lineage>
        <taxon>Eukaryota</taxon>
        <taxon>Fungi</taxon>
        <taxon>Dikarya</taxon>
        <taxon>Ascomycota</taxon>
        <taxon>Pezizomycotina</taxon>
        <taxon>Sordariomycetes</taxon>
        <taxon>Hypocreomycetidae</taxon>
        <taxon>Hypocreales</taxon>
        <taxon>Bionectriaceae</taxon>
        <taxon>Clonostachys</taxon>
    </lineage>
</organism>
<evidence type="ECO:0000313" key="2">
    <source>
        <dbReference type="Proteomes" id="UP000766486"/>
    </source>
</evidence>
<evidence type="ECO:0000313" key="1">
    <source>
        <dbReference type="EMBL" id="VUC33397.1"/>
    </source>
</evidence>
<proteinExistence type="predicted"/>
<gene>
    <name evidence="1" type="ORF">CLO192961_LOCUS346783</name>
</gene>
<name>A0ABY6UTS4_BIOOC</name>
<protein>
    <submittedName>
        <fullName evidence="1">Uncharacterized protein</fullName>
    </submittedName>
</protein>
<dbReference type="EMBL" id="CABFNS010000862">
    <property type="protein sequence ID" value="VUC33397.1"/>
    <property type="molecule type" value="Genomic_DNA"/>
</dbReference>
<sequence length="257" mass="29558">MTEVMNVIPGNADRDILFRLLHDNEFSATEAVKEITERTNAAAISPEDGAVSRHAQDIAYYIFTFARKVCHNEQSQLLELLLLLRQQVVPDPNQGGILALEPASEEFWSDVPWVRVITRSFYFQYVIYGPPKTPGEDRIYENIVALLAQMSEHDFCTTGDGMSWAWRSLTSIIHPDAAPIVRNVQVRSVCMWMIYAPNKVRMNALLLNEGFEVGYWERWKALLQDYQKVFLDQDTQQLINTALSNMELVERVYPELI</sequence>
<dbReference type="Pfam" id="PF12311">
    <property type="entry name" value="DUF3632"/>
    <property type="match status" value="1"/>
</dbReference>
<keyword evidence="2" id="KW-1185">Reference proteome</keyword>
<dbReference type="Proteomes" id="UP000766486">
    <property type="component" value="Unassembled WGS sequence"/>
</dbReference>
<accession>A0ABY6UTS4</accession>
<reference evidence="1 2" key="1">
    <citation type="submission" date="2019-06" db="EMBL/GenBank/DDBJ databases">
        <authorList>
            <person name="Broberg M."/>
        </authorList>
    </citation>
    <scope>NUCLEOTIDE SEQUENCE [LARGE SCALE GENOMIC DNA]</scope>
</reference>